<feature type="compositionally biased region" description="Basic residues" evidence="14">
    <location>
        <begin position="611"/>
        <end position="623"/>
    </location>
</feature>
<dbReference type="GO" id="GO:0005634">
    <property type="term" value="C:nucleus"/>
    <property type="evidence" value="ECO:0007669"/>
    <property type="project" value="UniProtKB-SubCell"/>
</dbReference>
<dbReference type="FunFam" id="1.10.150.20:FF:000011">
    <property type="entry name" value="exonuclease 1"/>
    <property type="match status" value="1"/>
</dbReference>
<dbReference type="CDD" id="cd09908">
    <property type="entry name" value="H3TH_EXO1"/>
    <property type="match status" value="1"/>
</dbReference>
<feature type="compositionally biased region" description="Polar residues" evidence="14">
    <location>
        <begin position="550"/>
        <end position="566"/>
    </location>
</feature>
<proteinExistence type="inferred from homology"/>
<keyword evidence="13" id="KW-0539">Nucleus</keyword>
<dbReference type="AlphaFoldDB" id="A0A6A6R896"/>
<dbReference type="GO" id="GO:0006281">
    <property type="term" value="P:DNA repair"/>
    <property type="evidence" value="ECO:0007669"/>
    <property type="project" value="UniProtKB-KW"/>
</dbReference>
<accession>A0A6A6R896</accession>
<dbReference type="SMART" id="SM00485">
    <property type="entry name" value="XPGN"/>
    <property type="match status" value="1"/>
</dbReference>
<keyword evidence="18" id="KW-1185">Reference proteome</keyword>
<dbReference type="OrthoDB" id="26491at2759"/>
<keyword evidence="10" id="KW-0267">Excision nuclease</keyword>
<dbReference type="GO" id="GO:0003677">
    <property type="term" value="F:DNA binding"/>
    <property type="evidence" value="ECO:0007669"/>
    <property type="project" value="UniProtKB-KW"/>
</dbReference>
<keyword evidence="12" id="KW-0234">DNA repair</keyword>
<evidence type="ECO:0000259" key="16">
    <source>
        <dbReference type="SMART" id="SM00485"/>
    </source>
</evidence>
<protein>
    <submittedName>
        <fullName evidence="17">Uncharacterized protein</fullName>
    </submittedName>
</protein>
<dbReference type="Pfam" id="PF00752">
    <property type="entry name" value="XPG_N"/>
    <property type="match status" value="1"/>
</dbReference>
<dbReference type="SUPFAM" id="SSF47807">
    <property type="entry name" value="5' to 3' exonuclease, C-terminal subdomain"/>
    <property type="match status" value="1"/>
</dbReference>
<evidence type="ECO:0000256" key="13">
    <source>
        <dbReference type="ARBA" id="ARBA00023242"/>
    </source>
</evidence>
<dbReference type="PANTHER" id="PTHR11081">
    <property type="entry name" value="FLAP ENDONUCLEASE FAMILY MEMBER"/>
    <property type="match status" value="1"/>
</dbReference>
<feature type="compositionally biased region" description="Polar residues" evidence="14">
    <location>
        <begin position="596"/>
        <end position="607"/>
    </location>
</feature>
<feature type="domain" description="XPG-I" evidence="15">
    <location>
        <begin position="138"/>
        <end position="208"/>
    </location>
</feature>
<evidence type="ECO:0000256" key="6">
    <source>
        <dbReference type="ARBA" id="ARBA00022763"/>
    </source>
</evidence>
<comment type="subcellular location">
    <subcellularLocation>
        <location evidence="2">Nucleus</location>
    </subcellularLocation>
</comment>
<keyword evidence="7" id="KW-0378">Hydrolase</keyword>
<dbReference type="InterPro" id="IPR029060">
    <property type="entry name" value="PIN-like_dom_sf"/>
</dbReference>
<dbReference type="SMART" id="SM00279">
    <property type="entry name" value="HhH2"/>
    <property type="match status" value="1"/>
</dbReference>
<evidence type="ECO:0000313" key="17">
    <source>
        <dbReference type="EMBL" id="KAF2500839.1"/>
    </source>
</evidence>
<feature type="region of interest" description="Disordered" evidence="14">
    <location>
        <begin position="742"/>
        <end position="761"/>
    </location>
</feature>
<dbReference type="InterPro" id="IPR006086">
    <property type="entry name" value="XPG-I_dom"/>
</dbReference>
<dbReference type="Pfam" id="PF00867">
    <property type="entry name" value="XPG_I"/>
    <property type="match status" value="1"/>
</dbReference>
<dbReference type="SMART" id="SM00484">
    <property type="entry name" value="XPGI"/>
    <property type="match status" value="1"/>
</dbReference>
<dbReference type="InterPro" id="IPR006085">
    <property type="entry name" value="XPG_DNA_repair_N"/>
</dbReference>
<dbReference type="EMBL" id="MU004183">
    <property type="protein sequence ID" value="KAF2500839.1"/>
    <property type="molecule type" value="Genomic_DNA"/>
</dbReference>
<dbReference type="FunFam" id="3.40.50.1010:FF:000002">
    <property type="entry name" value="Exonuclease 1, putative"/>
    <property type="match status" value="1"/>
</dbReference>
<organism evidence="17 18">
    <name type="scientific">Lophium mytilinum</name>
    <dbReference type="NCBI Taxonomy" id="390894"/>
    <lineage>
        <taxon>Eukaryota</taxon>
        <taxon>Fungi</taxon>
        <taxon>Dikarya</taxon>
        <taxon>Ascomycota</taxon>
        <taxon>Pezizomycotina</taxon>
        <taxon>Dothideomycetes</taxon>
        <taxon>Pleosporomycetidae</taxon>
        <taxon>Mytilinidiales</taxon>
        <taxon>Mytilinidiaceae</taxon>
        <taxon>Lophium</taxon>
    </lineage>
</organism>
<evidence type="ECO:0000256" key="11">
    <source>
        <dbReference type="ARBA" id="ARBA00023125"/>
    </source>
</evidence>
<comment type="cofactor">
    <cofactor evidence="1">
        <name>Mg(2+)</name>
        <dbReference type="ChEBI" id="CHEBI:18420"/>
    </cofactor>
</comment>
<dbReference type="PANTHER" id="PTHR11081:SF65">
    <property type="entry name" value="DNA DAMAGE-INDUCIBLE PROTEIN DIN7-RELATED"/>
    <property type="match status" value="1"/>
</dbReference>
<dbReference type="InterPro" id="IPR008918">
    <property type="entry name" value="HhH2"/>
</dbReference>
<dbReference type="Gene3D" id="1.10.150.20">
    <property type="entry name" value="5' to 3' exonuclease, C-terminal subdomain"/>
    <property type="match status" value="1"/>
</dbReference>
<feature type="region of interest" description="Disordered" evidence="14">
    <location>
        <begin position="339"/>
        <end position="375"/>
    </location>
</feature>
<gene>
    <name evidence="17" type="ORF">BU16DRAFT_578708</name>
</gene>
<evidence type="ECO:0000256" key="12">
    <source>
        <dbReference type="ARBA" id="ARBA00023204"/>
    </source>
</evidence>
<dbReference type="PROSITE" id="PS00841">
    <property type="entry name" value="XPG_1"/>
    <property type="match status" value="1"/>
</dbReference>
<feature type="region of interest" description="Disordered" evidence="14">
    <location>
        <begin position="389"/>
        <end position="498"/>
    </location>
</feature>
<dbReference type="GO" id="GO:0046872">
    <property type="term" value="F:metal ion binding"/>
    <property type="evidence" value="ECO:0007669"/>
    <property type="project" value="UniProtKB-KW"/>
</dbReference>
<sequence>MGISGLLPLLKSIHKPCNLKKFSGQTIGVDAYGWLHRGTVACAVDLALGKPTTKYVEFAMSRVRMLVHFGIIPYIVFDGDYLPSKSGTEKERAARRKESKRTGLELLKLGKTSQAHLELQKAVDVTPEMARMFIEELKRHNIQYVVAPYEADSQLVYLERKGLIQGILSEDSDLLVFGAKCLLTKLDQYGDCIMINRNDFTACREVSFVGWTDKEFRCMAILSGCDYLTNIDKMGLKTAYRLLRKYKTIDRLIRAIQFDGKFKVPAGYLDSFTQAENTFLYQWVFCPLLKQVVNFMDPEPGVQIEELPYIGRHVPDNLARGVSSGDLNPHTKKPIVVETGARTPFTPLVPSSRKQSTAQTPDLKGSKPIDTFFRPKRTPLAELDINLFTPSPSQQRLMQRPSRPWSASAAPSQPLRAASFPSTAPQPSRRTISESWTGGASAPRTSKRQRLCDDSTPGEPSTRIESGRSRFFASADPSPSVRPALGKTKGKQAGIEPWSDDSIEDAMAELPGFDDFQPKTKKKVPIFTDDSQTSGGGTSQSTTAARITGIESQETAGGITPATSCGSPAAVDDLEEDLSSSSAHISAEMQELKSKFSYQKPSDSTVPRVSKIPRPRSSPRKSATRTLSAPISRSAVQSAKPSPHLRKRSGHSSAKTKTGAAIPLLQPSKSDKPVVAERVIDSIAKSCTSEEAEDDSLPELEDSAWSTMEAEIVVPRSDPITNDDSLATGTARLTESAHLKGSEDYIVPDSEADESDGSPLRKPFLNLSRFAFTAK</sequence>
<evidence type="ECO:0000256" key="2">
    <source>
        <dbReference type="ARBA" id="ARBA00004123"/>
    </source>
</evidence>
<dbReference type="InterPro" id="IPR006084">
    <property type="entry name" value="XPG/Rad2"/>
</dbReference>
<keyword evidence="8" id="KW-0269">Exonuclease</keyword>
<feature type="compositionally biased region" description="Low complexity" evidence="14">
    <location>
        <begin position="399"/>
        <end position="414"/>
    </location>
</feature>
<keyword evidence="6" id="KW-0227">DNA damage</keyword>
<keyword evidence="11" id="KW-0238">DNA-binding</keyword>
<dbReference type="InterPro" id="IPR036279">
    <property type="entry name" value="5-3_exonuclease_C_sf"/>
</dbReference>
<feature type="compositionally biased region" description="Polar residues" evidence="14">
    <location>
        <begin position="420"/>
        <end position="438"/>
    </location>
</feature>
<dbReference type="CDD" id="cd09857">
    <property type="entry name" value="PIN_EXO1"/>
    <property type="match status" value="1"/>
</dbReference>
<dbReference type="GO" id="GO:0017108">
    <property type="term" value="F:5'-flap endonuclease activity"/>
    <property type="evidence" value="ECO:0007669"/>
    <property type="project" value="TreeGrafter"/>
</dbReference>
<dbReference type="GO" id="GO:0035312">
    <property type="term" value="F:5'-3' DNA exonuclease activity"/>
    <property type="evidence" value="ECO:0007669"/>
    <property type="project" value="InterPro"/>
</dbReference>
<keyword evidence="5" id="KW-0479">Metal-binding</keyword>
<evidence type="ECO:0000256" key="7">
    <source>
        <dbReference type="ARBA" id="ARBA00022801"/>
    </source>
</evidence>
<reference evidence="17" key="1">
    <citation type="journal article" date="2020" name="Stud. Mycol.">
        <title>101 Dothideomycetes genomes: a test case for predicting lifestyles and emergence of pathogens.</title>
        <authorList>
            <person name="Haridas S."/>
            <person name="Albert R."/>
            <person name="Binder M."/>
            <person name="Bloem J."/>
            <person name="Labutti K."/>
            <person name="Salamov A."/>
            <person name="Andreopoulos B."/>
            <person name="Baker S."/>
            <person name="Barry K."/>
            <person name="Bills G."/>
            <person name="Bluhm B."/>
            <person name="Cannon C."/>
            <person name="Castanera R."/>
            <person name="Culley D."/>
            <person name="Daum C."/>
            <person name="Ezra D."/>
            <person name="Gonzalez J."/>
            <person name="Henrissat B."/>
            <person name="Kuo A."/>
            <person name="Liang C."/>
            <person name="Lipzen A."/>
            <person name="Lutzoni F."/>
            <person name="Magnuson J."/>
            <person name="Mondo S."/>
            <person name="Nolan M."/>
            <person name="Ohm R."/>
            <person name="Pangilinan J."/>
            <person name="Park H.-J."/>
            <person name="Ramirez L."/>
            <person name="Alfaro M."/>
            <person name="Sun H."/>
            <person name="Tritt A."/>
            <person name="Yoshinaga Y."/>
            <person name="Zwiers L.-H."/>
            <person name="Turgeon B."/>
            <person name="Goodwin S."/>
            <person name="Spatafora J."/>
            <person name="Crous P."/>
            <person name="Grigoriev I."/>
        </authorList>
    </citation>
    <scope>NUCLEOTIDE SEQUENCE</scope>
    <source>
        <strain evidence="17">CBS 269.34</strain>
    </source>
</reference>
<keyword evidence="9" id="KW-0460">Magnesium</keyword>
<feature type="region of interest" description="Disordered" evidence="14">
    <location>
        <begin position="511"/>
        <end position="673"/>
    </location>
</feature>
<evidence type="ECO:0000256" key="9">
    <source>
        <dbReference type="ARBA" id="ARBA00022842"/>
    </source>
</evidence>
<dbReference type="InterPro" id="IPR037315">
    <property type="entry name" value="EXO1_H3TH"/>
</dbReference>
<evidence type="ECO:0000256" key="5">
    <source>
        <dbReference type="ARBA" id="ARBA00022723"/>
    </source>
</evidence>
<evidence type="ECO:0000256" key="14">
    <source>
        <dbReference type="SAM" id="MobiDB-lite"/>
    </source>
</evidence>
<feature type="compositionally biased region" description="Low complexity" evidence="14">
    <location>
        <begin position="528"/>
        <end position="543"/>
    </location>
</feature>
<comment type="similarity">
    <text evidence="3">Belongs to the XPG/RAD2 endonuclease family. EXO1 subfamily.</text>
</comment>
<dbReference type="SUPFAM" id="SSF88723">
    <property type="entry name" value="PIN domain-like"/>
    <property type="match status" value="1"/>
</dbReference>
<evidence type="ECO:0000256" key="8">
    <source>
        <dbReference type="ARBA" id="ARBA00022839"/>
    </source>
</evidence>
<evidence type="ECO:0000256" key="1">
    <source>
        <dbReference type="ARBA" id="ARBA00001946"/>
    </source>
</evidence>
<evidence type="ECO:0000256" key="10">
    <source>
        <dbReference type="ARBA" id="ARBA00022881"/>
    </source>
</evidence>
<dbReference type="PRINTS" id="PR00853">
    <property type="entry name" value="XPGRADSUPER"/>
</dbReference>
<feature type="compositionally biased region" description="Polar residues" evidence="14">
    <location>
        <begin position="624"/>
        <end position="640"/>
    </location>
</feature>
<evidence type="ECO:0000259" key="15">
    <source>
        <dbReference type="SMART" id="SM00484"/>
    </source>
</evidence>
<name>A0A6A6R896_9PEZI</name>
<evidence type="ECO:0000313" key="18">
    <source>
        <dbReference type="Proteomes" id="UP000799750"/>
    </source>
</evidence>
<dbReference type="InterPro" id="IPR044752">
    <property type="entry name" value="PIN-like_EXO1"/>
</dbReference>
<feature type="domain" description="XPG N-terminal" evidence="16">
    <location>
        <begin position="1"/>
        <end position="99"/>
    </location>
</feature>
<dbReference type="Proteomes" id="UP000799750">
    <property type="component" value="Unassembled WGS sequence"/>
</dbReference>
<evidence type="ECO:0000256" key="4">
    <source>
        <dbReference type="ARBA" id="ARBA00022722"/>
    </source>
</evidence>
<dbReference type="Gene3D" id="3.40.50.1010">
    <property type="entry name" value="5'-nuclease"/>
    <property type="match status" value="1"/>
</dbReference>
<keyword evidence="4" id="KW-0540">Nuclease</keyword>
<dbReference type="InterPro" id="IPR019974">
    <property type="entry name" value="XPG_CS"/>
</dbReference>
<evidence type="ECO:0000256" key="3">
    <source>
        <dbReference type="ARBA" id="ARBA00010563"/>
    </source>
</evidence>